<dbReference type="EMBL" id="ML978072">
    <property type="protein sequence ID" value="KAF2012973.1"/>
    <property type="molecule type" value="Genomic_DNA"/>
</dbReference>
<dbReference type="Proteomes" id="UP000799778">
    <property type="component" value="Unassembled WGS sequence"/>
</dbReference>
<evidence type="ECO:0000259" key="6">
    <source>
        <dbReference type="Pfam" id="PF04082"/>
    </source>
</evidence>
<reference evidence="7" key="1">
    <citation type="journal article" date="2020" name="Stud. Mycol.">
        <title>101 Dothideomycetes genomes: a test case for predicting lifestyles and emergence of pathogens.</title>
        <authorList>
            <person name="Haridas S."/>
            <person name="Albert R."/>
            <person name="Binder M."/>
            <person name="Bloem J."/>
            <person name="Labutti K."/>
            <person name="Salamov A."/>
            <person name="Andreopoulos B."/>
            <person name="Baker S."/>
            <person name="Barry K."/>
            <person name="Bills G."/>
            <person name="Bluhm B."/>
            <person name="Cannon C."/>
            <person name="Castanera R."/>
            <person name="Culley D."/>
            <person name="Daum C."/>
            <person name="Ezra D."/>
            <person name="Gonzalez J."/>
            <person name="Henrissat B."/>
            <person name="Kuo A."/>
            <person name="Liang C."/>
            <person name="Lipzen A."/>
            <person name="Lutzoni F."/>
            <person name="Magnuson J."/>
            <person name="Mondo S."/>
            <person name="Nolan M."/>
            <person name="Ohm R."/>
            <person name="Pangilinan J."/>
            <person name="Park H.-J."/>
            <person name="Ramirez L."/>
            <person name="Alfaro M."/>
            <person name="Sun H."/>
            <person name="Tritt A."/>
            <person name="Yoshinaga Y."/>
            <person name="Zwiers L.-H."/>
            <person name="Turgeon B."/>
            <person name="Goodwin S."/>
            <person name="Spatafora J."/>
            <person name="Crous P."/>
            <person name="Grigoriev I."/>
        </authorList>
    </citation>
    <scope>NUCLEOTIDE SEQUENCE</scope>
    <source>
        <strain evidence="7">CBS 175.79</strain>
    </source>
</reference>
<evidence type="ECO:0000313" key="8">
    <source>
        <dbReference type="Proteomes" id="UP000799778"/>
    </source>
</evidence>
<dbReference type="PANTHER" id="PTHR47338:SF16">
    <property type="entry name" value="TRANSCRIPTION FACTOR, PUTATIVE (AFU_ORTHOLOGUE AFUA_2G09360)-RELATED"/>
    <property type="match status" value="1"/>
</dbReference>
<comment type="subcellular location">
    <subcellularLocation>
        <location evidence="1">Nucleus</location>
    </subcellularLocation>
</comment>
<name>A0A6A5XJ45_9PLEO</name>
<accession>A0A6A5XJ45</accession>
<keyword evidence="4" id="KW-0804">Transcription</keyword>
<dbReference type="CDD" id="cd12148">
    <property type="entry name" value="fungal_TF_MHR"/>
    <property type="match status" value="1"/>
</dbReference>
<dbReference type="GO" id="GO:0005634">
    <property type="term" value="C:nucleus"/>
    <property type="evidence" value="ECO:0007669"/>
    <property type="project" value="UniProtKB-SubCell"/>
</dbReference>
<sequence>MSKCDRSRPGLSCNFCLKRGLKCSGSFDSPVADLHVPTKEYDALDSRAKHDRTRQVSSLVIPDAVLREELVELYFRYVHIAFHNLFHKQTFLERVRDNSIPKILFFGVVSLSARFSTHPIFASVDPWDRGRPYREETKRLLDLENTSLVSIQACMLLVANASVEGDPNTESVYHTIAARMASLLDLPTMPTKSLLEQEINRRVWWSIIASETWSSAIHSLPRLLKPRDTVPLPMAEHQFCSLDPDVPIPPLDSPAYETVAGSGDRHSLLAQMIRLNLLLYDIILLNARVVAEQAQGAVSQGLDSNLVQDLHNWVNNLPPLLQYSQENVAHWVQSGLGSTFLIMHINYNHAGQLLFYQHLHSAQQEQDALGAYKAQTLAQKCKQHATDLCELIYQAKQRPETVVLYPLAGHILSLASTIHIHTLLFAVDESEISLAKLRLERNFEIISSMNRYWPMTHKTVKRLQHFHNACLRSQDDSFRLDTWMLQFLLGFTKDMEDRNSAWSQDHCSRELDHLRNLLEI</sequence>
<evidence type="ECO:0000256" key="5">
    <source>
        <dbReference type="ARBA" id="ARBA00023242"/>
    </source>
</evidence>
<proteinExistence type="predicted"/>
<gene>
    <name evidence="7" type="ORF">BU24DRAFT_262237</name>
</gene>
<dbReference type="InterPro" id="IPR007219">
    <property type="entry name" value="XnlR_reg_dom"/>
</dbReference>
<dbReference type="GeneID" id="54279907"/>
<evidence type="ECO:0000313" key="7">
    <source>
        <dbReference type="EMBL" id="KAF2012973.1"/>
    </source>
</evidence>
<evidence type="ECO:0000256" key="2">
    <source>
        <dbReference type="ARBA" id="ARBA00022723"/>
    </source>
</evidence>
<dbReference type="Pfam" id="PF04082">
    <property type="entry name" value="Fungal_trans"/>
    <property type="match status" value="1"/>
</dbReference>
<evidence type="ECO:0000256" key="4">
    <source>
        <dbReference type="ARBA" id="ARBA00023163"/>
    </source>
</evidence>
<keyword evidence="8" id="KW-1185">Reference proteome</keyword>
<keyword evidence="2" id="KW-0479">Metal-binding</keyword>
<protein>
    <recommendedName>
        <fullName evidence="6">Xylanolytic transcriptional activator regulatory domain-containing protein</fullName>
    </recommendedName>
</protein>
<evidence type="ECO:0000256" key="1">
    <source>
        <dbReference type="ARBA" id="ARBA00004123"/>
    </source>
</evidence>
<dbReference type="PANTHER" id="PTHR47338">
    <property type="entry name" value="ZN(II)2CYS6 TRANSCRIPTION FACTOR (EUROFUNG)-RELATED"/>
    <property type="match status" value="1"/>
</dbReference>
<dbReference type="OrthoDB" id="1924787at2759"/>
<dbReference type="GO" id="GO:0006351">
    <property type="term" value="P:DNA-templated transcription"/>
    <property type="evidence" value="ECO:0007669"/>
    <property type="project" value="InterPro"/>
</dbReference>
<dbReference type="GO" id="GO:0003677">
    <property type="term" value="F:DNA binding"/>
    <property type="evidence" value="ECO:0007669"/>
    <property type="project" value="InterPro"/>
</dbReference>
<evidence type="ECO:0000256" key="3">
    <source>
        <dbReference type="ARBA" id="ARBA00023015"/>
    </source>
</evidence>
<dbReference type="AlphaFoldDB" id="A0A6A5XJ45"/>
<keyword evidence="5" id="KW-0539">Nucleus</keyword>
<dbReference type="InterPro" id="IPR050815">
    <property type="entry name" value="TF_fung"/>
</dbReference>
<dbReference type="RefSeq" id="XP_033381312.1">
    <property type="nucleotide sequence ID" value="XM_033522510.1"/>
</dbReference>
<dbReference type="GO" id="GO:0000981">
    <property type="term" value="F:DNA-binding transcription factor activity, RNA polymerase II-specific"/>
    <property type="evidence" value="ECO:0007669"/>
    <property type="project" value="InterPro"/>
</dbReference>
<dbReference type="GO" id="GO:0008270">
    <property type="term" value="F:zinc ion binding"/>
    <property type="evidence" value="ECO:0007669"/>
    <property type="project" value="InterPro"/>
</dbReference>
<organism evidence="7 8">
    <name type="scientific">Aaosphaeria arxii CBS 175.79</name>
    <dbReference type="NCBI Taxonomy" id="1450172"/>
    <lineage>
        <taxon>Eukaryota</taxon>
        <taxon>Fungi</taxon>
        <taxon>Dikarya</taxon>
        <taxon>Ascomycota</taxon>
        <taxon>Pezizomycotina</taxon>
        <taxon>Dothideomycetes</taxon>
        <taxon>Pleosporomycetidae</taxon>
        <taxon>Pleosporales</taxon>
        <taxon>Pleosporales incertae sedis</taxon>
        <taxon>Aaosphaeria</taxon>
    </lineage>
</organism>
<keyword evidence="3" id="KW-0805">Transcription regulation</keyword>
<feature type="domain" description="Xylanolytic transcriptional activator regulatory" evidence="6">
    <location>
        <begin position="72"/>
        <end position="279"/>
    </location>
</feature>